<protein>
    <submittedName>
        <fullName evidence="1">Uncharacterized protein</fullName>
    </submittedName>
</protein>
<proteinExistence type="predicted"/>
<evidence type="ECO:0000313" key="1">
    <source>
        <dbReference type="EMBL" id="KAJ8021740.1"/>
    </source>
</evidence>
<dbReference type="PANTHER" id="PTHR35450">
    <property type="entry name" value="REVERSE TRANSCRIPTASE DOMAIN-CONTAINING PROTEIN"/>
    <property type="match status" value="1"/>
</dbReference>
<accession>A0A9Q1BCP1</accession>
<keyword evidence="2" id="KW-1185">Reference proteome</keyword>
<reference evidence="1" key="1">
    <citation type="submission" date="2021-10" db="EMBL/GenBank/DDBJ databases">
        <title>Tropical sea cucumber genome reveals ecological adaptation and Cuvierian tubules defense mechanism.</title>
        <authorList>
            <person name="Chen T."/>
        </authorList>
    </citation>
    <scope>NUCLEOTIDE SEQUENCE</scope>
    <source>
        <strain evidence="1">Nanhai2018</strain>
        <tissue evidence="1">Muscle</tissue>
    </source>
</reference>
<gene>
    <name evidence="1" type="ORF">HOLleu_39029</name>
</gene>
<dbReference type="OrthoDB" id="8001944at2759"/>
<dbReference type="AlphaFoldDB" id="A0A9Q1BCP1"/>
<dbReference type="PANTHER" id="PTHR35450:SF2">
    <property type="entry name" value="REVERSE TRANSCRIPTASE DOMAIN-CONTAINING PROTEIN"/>
    <property type="match status" value="1"/>
</dbReference>
<dbReference type="Proteomes" id="UP001152320">
    <property type="component" value="Chromosome 21"/>
</dbReference>
<organism evidence="1 2">
    <name type="scientific">Holothuria leucospilota</name>
    <name type="common">Black long sea cucumber</name>
    <name type="synonym">Mertensiothuria leucospilota</name>
    <dbReference type="NCBI Taxonomy" id="206669"/>
    <lineage>
        <taxon>Eukaryota</taxon>
        <taxon>Metazoa</taxon>
        <taxon>Echinodermata</taxon>
        <taxon>Eleutherozoa</taxon>
        <taxon>Echinozoa</taxon>
        <taxon>Holothuroidea</taxon>
        <taxon>Aspidochirotacea</taxon>
        <taxon>Aspidochirotida</taxon>
        <taxon>Holothuriidae</taxon>
        <taxon>Holothuria</taxon>
    </lineage>
</organism>
<name>A0A9Q1BCP1_HOLLE</name>
<dbReference type="EMBL" id="JAIZAY010000021">
    <property type="protein sequence ID" value="KAJ8021740.1"/>
    <property type="molecule type" value="Genomic_DNA"/>
</dbReference>
<evidence type="ECO:0000313" key="2">
    <source>
        <dbReference type="Proteomes" id="UP001152320"/>
    </source>
</evidence>
<comment type="caution">
    <text evidence="1">The sequence shown here is derived from an EMBL/GenBank/DDBJ whole genome shotgun (WGS) entry which is preliminary data.</text>
</comment>
<sequence length="191" mass="21668">MCTETDETVNHLVAGCQKLAATEYLERHNKVAAALHLEICRHYGIPTAEQHPWLHRPETVNETDRVKILWDFEVRTDKVITARRPDIIVVDKQEKTAKIIDVAIPLDKNIRGKEAEKTQKYQDLKLEIQKLWDVKAEVIPIVIGALGAVSTSLERHLQRAPGEHDMRKLMKQAILGSAHILRRVLDLPGSG</sequence>